<evidence type="ECO:0000256" key="7">
    <source>
        <dbReference type="ARBA" id="ARBA00023172"/>
    </source>
</evidence>
<evidence type="ECO:0000256" key="6">
    <source>
        <dbReference type="ARBA" id="ARBA00023125"/>
    </source>
</evidence>
<keyword evidence="8 9" id="KW-0234">DNA repair</keyword>
<dbReference type="AlphaFoldDB" id="B6WX76"/>
<dbReference type="Pfam" id="PF17864">
    <property type="entry name" value="AAA_lid_4"/>
    <property type="match status" value="1"/>
</dbReference>
<dbReference type="EC" id="3.6.4.-" evidence="9"/>
<dbReference type="GO" id="GO:0016887">
    <property type="term" value="F:ATP hydrolysis activity"/>
    <property type="evidence" value="ECO:0007669"/>
    <property type="project" value="RHEA"/>
</dbReference>
<dbReference type="GO" id="GO:0005524">
    <property type="term" value="F:ATP binding"/>
    <property type="evidence" value="ECO:0007669"/>
    <property type="project" value="UniProtKB-UniRule"/>
</dbReference>
<accession>B6WX76</accession>
<feature type="binding site" evidence="9">
    <location>
        <position position="113"/>
    </location>
    <ligand>
        <name>Mg(2+)</name>
        <dbReference type="ChEBI" id="CHEBI:18420"/>
    </ligand>
</feature>
<feature type="binding site" evidence="9">
    <location>
        <position position="68"/>
    </location>
    <ligand>
        <name>ATP</name>
        <dbReference type="ChEBI" id="CHEBI:30616"/>
    </ligand>
</feature>
<dbReference type="SUPFAM" id="SSF52540">
    <property type="entry name" value="P-loop containing nucleoside triphosphate hydrolases"/>
    <property type="match status" value="1"/>
</dbReference>
<dbReference type="InterPro" id="IPR041445">
    <property type="entry name" value="AAA_lid_4"/>
</dbReference>
<feature type="binding site" evidence="9">
    <location>
        <position position="113"/>
    </location>
    <ligand>
        <name>ATP</name>
        <dbReference type="ChEBI" id="CHEBI:30616"/>
    </ligand>
</feature>
<dbReference type="InterPro" id="IPR004605">
    <property type="entry name" value="DNA_helicase_Holl-junc_RuvB"/>
</dbReference>
<dbReference type="GO" id="GO:0005737">
    <property type="term" value="C:cytoplasm"/>
    <property type="evidence" value="ECO:0007669"/>
    <property type="project" value="UniProtKB-SubCell"/>
</dbReference>
<reference evidence="12 13" key="1">
    <citation type="submission" date="2008-10" db="EMBL/GenBank/DDBJ databases">
        <title>Draft genome sequence of Desulvovibrio piger (ATCC 29098).</title>
        <authorList>
            <person name="Sudarsanam P."/>
            <person name="Ley R."/>
            <person name="Guruge J."/>
            <person name="Turnbaugh P.J."/>
            <person name="Mahowald M."/>
            <person name="Liep D."/>
            <person name="Gordon J."/>
        </authorList>
    </citation>
    <scope>NUCLEOTIDE SEQUENCE [LARGE SCALE GENOMIC DNA]</scope>
    <source>
        <strain evidence="12 13">ATCC 29098</strain>
    </source>
</reference>
<comment type="domain">
    <text evidence="9">Has 3 domains, the large (RuvB-L) and small ATPase (RuvB-S) domains and the C-terminal head (RuvB-H) domain. The head domain binds DNA, while the ATPase domains jointly bind ATP, ADP or are empty depending on the state of the subunit in the translocation cycle. During a single DNA translocation step the structure of each domain remains the same, but their relative positions change.</text>
</comment>
<feature type="binding site" evidence="9">
    <location>
        <position position="357"/>
    </location>
    <ligand>
        <name>DNA</name>
        <dbReference type="ChEBI" id="CHEBI:16991"/>
    </ligand>
</feature>
<feature type="binding site" evidence="9">
    <location>
        <begin position="175"/>
        <end position="177"/>
    </location>
    <ligand>
        <name>ATP</name>
        <dbReference type="ChEBI" id="CHEBI:30616"/>
    </ligand>
</feature>
<organism evidence="12 13">
    <name type="scientific">Desulfovibrio piger ATCC 29098</name>
    <dbReference type="NCBI Taxonomy" id="411464"/>
    <lineage>
        <taxon>Bacteria</taxon>
        <taxon>Pseudomonadati</taxon>
        <taxon>Thermodesulfobacteriota</taxon>
        <taxon>Desulfovibrionia</taxon>
        <taxon>Desulfovibrionales</taxon>
        <taxon>Desulfovibrionaceae</taxon>
        <taxon>Desulfovibrio</taxon>
    </lineage>
</organism>
<keyword evidence="4 9" id="KW-0378">Hydrolase</keyword>
<reference evidence="12 13" key="2">
    <citation type="submission" date="2008-10" db="EMBL/GenBank/DDBJ databases">
        <authorList>
            <person name="Fulton L."/>
            <person name="Clifton S."/>
            <person name="Fulton B."/>
            <person name="Xu J."/>
            <person name="Minx P."/>
            <person name="Pepin K.H."/>
            <person name="Johnson M."/>
            <person name="Bhonagiri V."/>
            <person name="Nash W.E."/>
            <person name="Mardis E.R."/>
            <person name="Wilson R.K."/>
        </authorList>
    </citation>
    <scope>NUCLEOTIDE SEQUENCE [LARGE SCALE GENOMIC DNA]</scope>
    <source>
        <strain evidence="12 13">ATCC 29098</strain>
    </source>
</reference>
<dbReference type="GO" id="GO:0000400">
    <property type="term" value="F:four-way junction DNA binding"/>
    <property type="evidence" value="ECO:0007669"/>
    <property type="project" value="UniProtKB-UniRule"/>
</dbReference>
<keyword evidence="6 9" id="KW-0238">DNA-binding</keyword>
<feature type="binding site" evidence="9">
    <location>
        <position position="218"/>
    </location>
    <ligand>
        <name>ATP</name>
        <dbReference type="ChEBI" id="CHEBI:30616"/>
    </ligand>
</feature>
<dbReference type="GO" id="GO:0009378">
    <property type="term" value="F:four-way junction helicase activity"/>
    <property type="evidence" value="ECO:0007669"/>
    <property type="project" value="InterPro"/>
</dbReference>
<dbReference type="eggNOG" id="COG2255">
    <property type="taxonomic scope" value="Bacteria"/>
</dbReference>
<dbReference type="Gene3D" id="3.40.50.300">
    <property type="entry name" value="P-loop containing nucleotide triphosphate hydrolases"/>
    <property type="match status" value="1"/>
</dbReference>
<dbReference type="GO" id="GO:0048476">
    <property type="term" value="C:Holliday junction resolvase complex"/>
    <property type="evidence" value="ECO:0007669"/>
    <property type="project" value="UniProtKB-UniRule"/>
</dbReference>
<dbReference type="PANTHER" id="PTHR42848">
    <property type="match status" value="1"/>
</dbReference>
<dbReference type="InterPro" id="IPR003593">
    <property type="entry name" value="AAA+_ATPase"/>
</dbReference>
<dbReference type="STRING" id="901.DESPIGER_2597"/>
<dbReference type="CDD" id="cd00009">
    <property type="entry name" value="AAA"/>
    <property type="match status" value="1"/>
</dbReference>
<keyword evidence="3 9" id="KW-0227">DNA damage</keyword>
<dbReference type="SUPFAM" id="SSF46785">
    <property type="entry name" value="Winged helix' DNA-binding domain"/>
    <property type="match status" value="1"/>
</dbReference>
<feature type="binding site" evidence="9">
    <location>
        <position position="228"/>
    </location>
    <ligand>
        <name>ATP</name>
        <dbReference type="ChEBI" id="CHEBI:30616"/>
    </ligand>
</feature>
<comment type="caution">
    <text evidence="9">Lacks conserved residue(s) required for the propagation of feature annotation.</text>
</comment>
<evidence type="ECO:0000256" key="4">
    <source>
        <dbReference type="ARBA" id="ARBA00022801"/>
    </source>
</evidence>
<dbReference type="GO" id="GO:0006310">
    <property type="term" value="P:DNA recombination"/>
    <property type="evidence" value="ECO:0007669"/>
    <property type="project" value="UniProtKB-UniRule"/>
</dbReference>
<evidence type="ECO:0000256" key="10">
    <source>
        <dbReference type="SAM" id="MobiDB-lite"/>
    </source>
</evidence>
<dbReference type="SMART" id="SM00382">
    <property type="entry name" value="AAA"/>
    <property type="match status" value="1"/>
</dbReference>
<dbReference type="EMBL" id="ABXU01000076">
    <property type="protein sequence ID" value="EEB32521.1"/>
    <property type="molecule type" value="Genomic_DNA"/>
</dbReference>
<dbReference type="InterPro" id="IPR036390">
    <property type="entry name" value="WH_DNA-bd_sf"/>
</dbReference>
<protein>
    <recommendedName>
        <fullName evidence="9">Holliday junction branch migration complex subunit RuvB</fullName>
        <ecNumber evidence="9">3.6.4.-</ecNumber>
    </recommendedName>
</protein>
<dbReference type="InterPro" id="IPR008824">
    <property type="entry name" value="RuvB-like_N"/>
</dbReference>
<comment type="subcellular location">
    <subcellularLocation>
        <location evidence="9">Cytoplasm</location>
    </subcellularLocation>
</comment>
<name>B6WX76_9BACT</name>
<comment type="caution">
    <text evidence="12">The sequence shown here is derived from an EMBL/GenBank/DDBJ whole genome shotgun (WGS) entry which is preliminary data.</text>
</comment>
<dbReference type="NCBIfam" id="TIGR00635">
    <property type="entry name" value="ruvB"/>
    <property type="match status" value="1"/>
</dbReference>
<dbReference type="InterPro" id="IPR027417">
    <property type="entry name" value="P-loop_NTPase"/>
</dbReference>
<dbReference type="NCBIfam" id="NF000868">
    <property type="entry name" value="PRK00080.1"/>
    <property type="match status" value="1"/>
</dbReference>
<evidence type="ECO:0000259" key="11">
    <source>
        <dbReference type="SMART" id="SM00382"/>
    </source>
</evidence>
<evidence type="ECO:0000256" key="9">
    <source>
        <dbReference type="HAMAP-Rule" id="MF_00016"/>
    </source>
</evidence>
<keyword evidence="1 9" id="KW-0963">Cytoplasm</keyword>
<dbReference type="PANTHER" id="PTHR42848:SF1">
    <property type="entry name" value="HOLLIDAY JUNCTION BRANCH MIGRATION COMPLEX SUBUNIT RUVB"/>
    <property type="match status" value="1"/>
</dbReference>
<evidence type="ECO:0000256" key="8">
    <source>
        <dbReference type="ARBA" id="ARBA00023204"/>
    </source>
</evidence>
<evidence type="ECO:0000313" key="13">
    <source>
        <dbReference type="Proteomes" id="UP000003676"/>
    </source>
</evidence>
<feature type="region of interest" description="Head domain (RuvB-H)" evidence="9">
    <location>
        <begin position="302"/>
        <end position="377"/>
    </location>
</feature>
<sequence length="377" mass="41325">MFLAQARPVQGANPDRLDIMAQKSSPSPAARFFGNDDWDAPAEQHAPVPAAGTEDPGLSTAALEESVRPRSLDDFIGQEELRANLRVYLGAARERGGALDHTLFYGNPGLGKTTLAQIMAAELGVNLVCTSGPVLERSGDLAAILTNLSRNDILFVDEIHRMPIAVEEVLYPAMEDFKLDLVIGQGPAARTVKIDLEPFTLVGATTRMGLISAPLRGRFGILSQLEFYTPAELARVVLRTAHILGIAVTPDGAEEIGRRSRGTPRIANRLLRRVRDFAMMGGHDVITAEQAAEALRRMDVDEIGLDRMDRRLLEVMITHYDGGPVGLKTLAVACSEEVRTIEEIYEPYLIQCGLLKRTPRGRMVTAKAYRHLNLLLR</sequence>
<dbReference type="InterPro" id="IPR036388">
    <property type="entry name" value="WH-like_DNA-bd_sf"/>
</dbReference>
<feature type="binding site" evidence="9">
    <location>
        <position position="265"/>
    </location>
    <ligand>
        <name>ATP</name>
        <dbReference type="ChEBI" id="CHEBI:30616"/>
    </ligand>
</feature>
<feature type="region of interest" description="Small ATPAse domain (RuvB-S)" evidence="9">
    <location>
        <begin position="229"/>
        <end position="299"/>
    </location>
</feature>
<keyword evidence="2 9" id="KW-0547">Nucleotide-binding</keyword>
<dbReference type="Pfam" id="PF05496">
    <property type="entry name" value="RuvB_N"/>
    <property type="match status" value="1"/>
</dbReference>
<evidence type="ECO:0000256" key="3">
    <source>
        <dbReference type="ARBA" id="ARBA00022763"/>
    </source>
</evidence>
<comment type="subunit">
    <text evidence="9">Homohexamer. Forms an RuvA(8)-RuvB(12)-Holliday junction (HJ) complex. HJ DNA is sandwiched between 2 RuvA tetramers; dsDNA enters through RuvA and exits via RuvB. An RuvB hexamer assembles on each DNA strand where it exits the tetramer. Each RuvB hexamer is contacted by two RuvA subunits (via domain III) on 2 adjacent RuvB subunits; this complex drives branch migration. In the full resolvosome a probable DNA-RuvA(4)-RuvB(12)-RuvC(2) complex forms which resolves the HJ.</text>
</comment>
<keyword evidence="5 9" id="KW-0067">ATP-binding</keyword>
<dbReference type="InterPro" id="IPR008823">
    <property type="entry name" value="RuvB_wg_C"/>
</dbReference>
<keyword evidence="12" id="KW-0347">Helicase</keyword>
<comment type="catalytic activity">
    <reaction evidence="9">
        <text>ATP + H2O = ADP + phosphate + H(+)</text>
        <dbReference type="Rhea" id="RHEA:13065"/>
        <dbReference type="ChEBI" id="CHEBI:15377"/>
        <dbReference type="ChEBI" id="CHEBI:15378"/>
        <dbReference type="ChEBI" id="CHEBI:30616"/>
        <dbReference type="ChEBI" id="CHEBI:43474"/>
        <dbReference type="ChEBI" id="CHEBI:456216"/>
    </reaction>
</comment>
<feature type="binding site" evidence="9">
    <location>
        <position position="109"/>
    </location>
    <ligand>
        <name>ATP</name>
        <dbReference type="ChEBI" id="CHEBI:30616"/>
    </ligand>
</feature>
<dbReference type="HOGENOM" id="CLU_055599_1_0_7"/>
<feature type="domain" description="AAA+ ATPase" evidence="11">
    <location>
        <begin position="98"/>
        <end position="229"/>
    </location>
</feature>
<evidence type="ECO:0000313" key="12">
    <source>
        <dbReference type="EMBL" id="EEB32521.1"/>
    </source>
</evidence>
<dbReference type="Proteomes" id="UP000003676">
    <property type="component" value="Unassembled WGS sequence"/>
</dbReference>
<dbReference type="HAMAP" id="MF_00016">
    <property type="entry name" value="DNA_HJ_migration_RuvB"/>
    <property type="match status" value="1"/>
</dbReference>
<dbReference type="Gene3D" id="1.10.10.10">
    <property type="entry name" value="Winged helix-like DNA-binding domain superfamily/Winged helix DNA-binding domain"/>
    <property type="match status" value="1"/>
</dbReference>
<dbReference type="Pfam" id="PF05491">
    <property type="entry name" value="WHD_RuvB"/>
    <property type="match status" value="1"/>
</dbReference>
<feature type="binding site" evidence="9">
    <location>
        <position position="362"/>
    </location>
    <ligand>
        <name>DNA</name>
        <dbReference type="ChEBI" id="CHEBI:16991"/>
    </ligand>
</feature>
<comment type="function">
    <text evidence="9">The RuvA-RuvB-RuvC complex processes Holliday junction (HJ) DNA during genetic recombination and DNA repair, while the RuvA-RuvB complex plays an important role in the rescue of blocked DNA replication forks via replication fork reversal (RFR). RuvA specifically binds to HJ cruciform DNA, conferring on it an open structure. The RuvB hexamer acts as an ATP-dependent pump, pulling dsDNA into and through the RuvAB complex. RuvB forms 2 homohexamers on either side of HJ DNA bound by 1 or 2 RuvA tetramers; 4 subunits per hexamer contact DNA at a time. Coordinated motions by a converter formed by DNA-disengaged RuvB subunits stimulates ATP hydrolysis and nucleotide exchange. Immobilization of the converter enables RuvB to convert the ATP-contained energy into a lever motion, pulling 2 nucleotides of DNA out of the RuvA tetramer per ATP hydrolyzed, thus driving DNA branch migration. The RuvB motors rotate together with the DNA substrate, which together with the progressing nucleotide cycle form the mechanistic basis for DNA recombination by continuous HJ branch migration. Branch migration allows RuvC to scan DNA until it finds its consensus sequence, where it cleaves and resolves cruciform DNA.</text>
</comment>
<feature type="binding site" evidence="9">
    <location>
        <position position="114"/>
    </location>
    <ligand>
        <name>ATP</name>
        <dbReference type="ChEBI" id="CHEBI:30616"/>
    </ligand>
</feature>
<comment type="similarity">
    <text evidence="9">Belongs to the RuvB family.</text>
</comment>
<evidence type="ECO:0000256" key="5">
    <source>
        <dbReference type="ARBA" id="ARBA00022840"/>
    </source>
</evidence>
<proteinExistence type="inferred from homology"/>
<feature type="region of interest" description="Disordered" evidence="10">
    <location>
        <begin position="24"/>
        <end position="57"/>
    </location>
</feature>
<evidence type="ECO:0000256" key="2">
    <source>
        <dbReference type="ARBA" id="ARBA00022741"/>
    </source>
</evidence>
<feature type="binding site" evidence="9">
    <location>
        <position position="112"/>
    </location>
    <ligand>
        <name>ATP</name>
        <dbReference type="ChEBI" id="CHEBI:30616"/>
    </ligand>
</feature>
<keyword evidence="7 9" id="KW-0233">DNA recombination</keyword>
<dbReference type="Gene3D" id="1.10.8.60">
    <property type="match status" value="1"/>
</dbReference>
<dbReference type="GO" id="GO:0006281">
    <property type="term" value="P:DNA repair"/>
    <property type="evidence" value="ECO:0007669"/>
    <property type="project" value="UniProtKB-UniRule"/>
</dbReference>
<gene>
    <name evidence="9 12" type="primary">ruvB</name>
    <name evidence="12" type="ORF">DESPIG_02702</name>
</gene>
<evidence type="ECO:0000256" key="1">
    <source>
        <dbReference type="ARBA" id="ARBA00022490"/>
    </source>
</evidence>